<dbReference type="AlphaFoldDB" id="A0A7W9X109"/>
<name>A0A7W9X109_9BURK</name>
<comment type="caution">
    <text evidence="2">The sequence shown here is derived from an EMBL/GenBank/DDBJ whole genome shotgun (WGS) entry which is preliminary data.</text>
</comment>
<evidence type="ECO:0000256" key="1">
    <source>
        <dbReference type="SAM" id="SignalP"/>
    </source>
</evidence>
<accession>A0A7W9X109</accession>
<gene>
    <name evidence="2" type="ORF">HD842_002649</name>
</gene>
<protein>
    <submittedName>
        <fullName evidence="2">Phospholipid transport system substrate-binding protein</fullName>
    </submittedName>
</protein>
<sequence length="218" mass="23738">MKPFMHLIAAAAVTAAFSTSVIAQPAASAEAPDVLVKRISAEVIDSVKNDKAIQSGDRSKIMGLVNTKILPYVDAEKMTQQAAGRHWRTATPDQQKRLTTEFRNLLVYTYSGALSTIKNETVEFKPMRAAATDTDVEVRSQVNVARGEPITLNYRLAKNGNGWKIYDVNILGAWLVETYKSTFNSEISKTGVDGLIKRLADRNAQLASKPLAAPATNG</sequence>
<dbReference type="PIRSF" id="PIRSF004649">
    <property type="entry name" value="MlaC"/>
    <property type="match status" value="1"/>
</dbReference>
<dbReference type="Gene3D" id="3.10.450.50">
    <property type="match status" value="1"/>
</dbReference>
<feature type="chain" id="PRO_5031250310" evidence="1">
    <location>
        <begin position="24"/>
        <end position="218"/>
    </location>
</feature>
<dbReference type="PANTHER" id="PTHR36573">
    <property type="entry name" value="INTERMEMBRANE PHOSPHOLIPID TRANSPORT SYSTEM BINDING PROTEIN MLAC"/>
    <property type="match status" value="1"/>
</dbReference>
<reference evidence="2 3" key="1">
    <citation type="submission" date="2020-08" db="EMBL/GenBank/DDBJ databases">
        <title>The Agave Microbiome: Exploring the role of microbial communities in plant adaptations to desert environments.</title>
        <authorList>
            <person name="Partida-Martinez L.P."/>
        </authorList>
    </citation>
    <scope>NUCLEOTIDE SEQUENCE [LARGE SCALE GENOMIC DNA]</scope>
    <source>
        <strain evidence="2 3">AT3.2</strain>
    </source>
</reference>
<proteinExistence type="predicted"/>
<dbReference type="Pfam" id="PF05494">
    <property type="entry name" value="MlaC"/>
    <property type="match status" value="1"/>
</dbReference>
<dbReference type="Proteomes" id="UP000540787">
    <property type="component" value="Unassembled WGS sequence"/>
</dbReference>
<evidence type="ECO:0000313" key="2">
    <source>
        <dbReference type="EMBL" id="MBB6134507.1"/>
    </source>
</evidence>
<dbReference type="InterPro" id="IPR008869">
    <property type="entry name" value="MlaC/ttg2D"/>
</dbReference>
<keyword evidence="1" id="KW-0732">Signal</keyword>
<keyword evidence="3" id="KW-1185">Reference proteome</keyword>
<dbReference type="RefSeq" id="WP_183555101.1">
    <property type="nucleotide sequence ID" value="NZ_BAAAEK010000001.1"/>
</dbReference>
<dbReference type="Gene3D" id="1.10.10.640">
    <property type="entry name" value="phospholipid-binding protein"/>
    <property type="match status" value="1"/>
</dbReference>
<dbReference type="EMBL" id="JACHBX010000002">
    <property type="protein sequence ID" value="MBB6134507.1"/>
    <property type="molecule type" value="Genomic_DNA"/>
</dbReference>
<evidence type="ECO:0000313" key="3">
    <source>
        <dbReference type="Proteomes" id="UP000540787"/>
    </source>
</evidence>
<feature type="signal peptide" evidence="1">
    <location>
        <begin position="1"/>
        <end position="23"/>
    </location>
</feature>
<dbReference type="PANTHER" id="PTHR36573:SF1">
    <property type="entry name" value="INTERMEMBRANE PHOSPHOLIPID TRANSPORT SYSTEM BINDING PROTEIN MLAC"/>
    <property type="match status" value="1"/>
</dbReference>
<organism evidence="2 3">
    <name type="scientific">Massilia aurea</name>
    <dbReference type="NCBI Taxonomy" id="373040"/>
    <lineage>
        <taxon>Bacteria</taxon>
        <taxon>Pseudomonadati</taxon>
        <taxon>Pseudomonadota</taxon>
        <taxon>Betaproteobacteria</taxon>
        <taxon>Burkholderiales</taxon>
        <taxon>Oxalobacteraceae</taxon>
        <taxon>Telluria group</taxon>
        <taxon>Massilia</taxon>
    </lineage>
</organism>